<gene>
    <name evidence="10" type="primary">TACC3</name>
</gene>
<evidence type="ECO:0000256" key="7">
    <source>
        <dbReference type="SAM" id="Coils"/>
    </source>
</evidence>
<feature type="region of interest" description="Disordered" evidence="8">
    <location>
        <begin position="472"/>
        <end position="504"/>
    </location>
</feature>
<evidence type="ECO:0000313" key="11">
    <source>
        <dbReference type="Proteomes" id="UP000694620"/>
    </source>
</evidence>
<keyword evidence="6" id="KW-0206">Cytoskeleton</keyword>
<organism evidence="10 11">
    <name type="scientific">Erpetoichthys calabaricus</name>
    <name type="common">Rope fish</name>
    <name type="synonym">Calamoichthys calabaricus</name>
    <dbReference type="NCBI Taxonomy" id="27687"/>
    <lineage>
        <taxon>Eukaryota</taxon>
        <taxon>Metazoa</taxon>
        <taxon>Chordata</taxon>
        <taxon>Craniata</taxon>
        <taxon>Vertebrata</taxon>
        <taxon>Euteleostomi</taxon>
        <taxon>Actinopterygii</taxon>
        <taxon>Polypteriformes</taxon>
        <taxon>Polypteridae</taxon>
        <taxon>Erpetoichthys</taxon>
    </lineage>
</organism>
<dbReference type="InterPro" id="IPR007707">
    <property type="entry name" value="TACC_C"/>
</dbReference>
<comment type="similarity">
    <text evidence="2">Belongs to the TACC family.</text>
</comment>
<dbReference type="Gene3D" id="1.20.5.1700">
    <property type="match status" value="1"/>
</dbReference>
<evidence type="ECO:0000313" key="10">
    <source>
        <dbReference type="Ensembl" id="ENSECRP00000027693.1"/>
    </source>
</evidence>
<reference evidence="10" key="1">
    <citation type="submission" date="2021-06" db="EMBL/GenBank/DDBJ databases">
        <authorList>
            <consortium name="Wellcome Sanger Institute Data Sharing"/>
        </authorList>
    </citation>
    <scope>NUCLEOTIDE SEQUENCE [LARGE SCALE GENOMIC DNA]</scope>
</reference>
<proteinExistence type="inferred from homology"/>
<dbReference type="GO" id="GO:0005856">
    <property type="term" value="C:cytoskeleton"/>
    <property type="evidence" value="ECO:0007669"/>
    <property type="project" value="UniProtKB-SubCell"/>
</dbReference>
<feature type="region of interest" description="Disordered" evidence="8">
    <location>
        <begin position="354"/>
        <end position="376"/>
    </location>
</feature>
<dbReference type="Ensembl" id="ENSECRT00000028270.1">
    <property type="protein sequence ID" value="ENSECRP00000027693.1"/>
    <property type="gene ID" value="ENSECRG00000018753.1"/>
</dbReference>
<name>A0A8C4TDC0_ERPCA</name>
<sequence length="877" mass="97066">MSVSITNDENFGIDLSNNHCSLDSCEILFPQQQTGRPSILRPSQKENMLPKNVPKFTKVSFQTPLRDPVSHKIVSPSFCGRFDGSFDIDDCTKAMQLLNIHTDDSLKIDRQIEAGKSIPDVSGGAALSTDKENGDQSNVDNHLLLDIPAVQPCDLNITAENMGDAKQFNQESVADKQYLEDTILFAPSLDDSVPQVEQQPESVTFLKNSNSEESVVIVKCDSSSTVSSQDVMVASCPSQELDKTEVPDLPSSSFNLCDSPLIKKGTYTLNFDDLDSVNPFKSAGSKIQNSPVAATKPPLDVSEPVNDITLNLKSMESATVELEAMSVGLDSSEFSKTAPPPKDEPVKLEFNFDDGKKATRKPPPMKLGKRPPGAKVPVTTLVAPTEKNCHKPSVAAEKMAEDVPLPKASYSLDMDKLDDPNFNPFGTGIKIGNSPKLPVNCSNKIEAANSSEVHETAIMEKPVNDVLTTEILNGPDGTQSSMMSTTDLSKLSSSSSNNRSPPLMVKAADPNKPVYLDNTINFTLTGLDITRDEAFLSPSKFSGFAEPIDYLEQFGTSTFAESALRKQSLYLKFDPLLRDSPHKSFSQPAAWSDSSLPFSVLPRCVEEQEPISKIESTQTLKPSITLNIFESLSVEQTLPVSSAPSLPPVPNDFPLATENAICDILQYTQKDLDSAIENVKHEMREKDNEVSMWQEKYNQLNTDYSQMVKIVTEFEATLAKVLDDAEKQKAAAQLEIQKLAEEKQQVLADLSSMEKSFSELFKRFEKQKEAIEGYKKNEDTLKKCAQDYLARIKKEEQRYQALKAHAEEKINFANEEIAQVRAKFKAEIAALQATLRREQVKIQSLERSLEQKTKENEELTKLCDELIMNVQKNGREK</sequence>
<feature type="domain" description="Transforming acidic coiled-coil-containing protein C-terminal" evidence="9">
    <location>
        <begin position="667"/>
        <end position="867"/>
    </location>
</feature>
<dbReference type="FunFam" id="1.20.5.1700:FF:000001">
    <property type="entry name" value="Transforming acidic coiled-coil-containing protein 1 isoform 2"/>
    <property type="match status" value="1"/>
</dbReference>
<keyword evidence="3" id="KW-0963">Cytoplasm</keyword>
<comment type="subcellular location">
    <subcellularLocation>
        <location evidence="1">Cytoplasm</location>
        <location evidence="1">Cytoskeleton</location>
    </subcellularLocation>
</comment>
<evidence type="ECO:0000256" key="8">
    <source>
        <dbReference type="SAM" id="MobiDB-lite"/>
    </source>
</evidence>
<evidence type="ECO:0000256" key="2">
    <source>
        <dbReference type="ARBA" id="ARBA00009423"/>
    </source>
</evidence>
<keyword evidence="5 7" id="KW-0175">Coiled coil</keyword>
<keyword evidence="11" id="KW-1185">Reference proteome</keyword>
<dbReference type="PANTHER" id="PTHR13924">
    <property type="entry name" value="TRANSFORMING ACIDIC COILED-COIL CONTAINING PROTEIN 1/2"/>
    <property type="match status" value="1"/>
</dbReference>
<protein>
    <submittedName>
        <fullName evidence="10">Transforming acidic coiled-coil containing protein 3</fullName>
    </submittedName>
</protein>
<dbReference type="GO" id="GO:0005737">
    <property type="term" value="C:cytoplasm"/>
    <property type="evidence" value="ECO:0007669"/>
    <property type="project" value="TreeGrafter"/>
</dbReference>
<feature type="compositionally biased region" description="Low complexity" evidence="8">
    <location>
        <begin position="480"/>
        <end position="500"/>
    </location>
</feature>
<dbReference type="GeneTree" id="ENSGT00940000158858"/>
<accession>A0A8C4TDC0</accession>
<dbReference type="GO" id="GO:0007097">
    <property type="term" value="P:nuclear migration"/>
    <property type="evidence" value="ECO:0007669"/>
    <property type="project" value="TreeGrafter"/>
</dbReference>
<dbReference type="GO" id="GO:0021987">
    <property type="term" value="P:cerebral cortex development"/>
    <property type="evidence" value="ECO:0007669"/>
    <property type="project" value="TreeGrafter"/>
</dbReference>
<evidence type="ECO:0000256" key="1">
    <source>
        <dbReference type="ARBA" id="ARBA00004245"/>
    </source>
</evidence>
<feature type="coiled-coil region" evidence="7">
    <location>
        <begin position="785"/>
        <end position="869"/>
    </location>
</feature>
<dbReference type="Pfam" id="PF25777">
    <property type="entry name" value="Aurora-A_bind_TACC3"/>
    <property type="match status" value="1"/>
</dbReference>
<feature type="coiled-coil region" evidence="7">
    <location>
        <begin position="669"/>
        <end position="756"/>
    </location>
</feature>
<reference evidence="10" key="2">
    <citation type="submission" date="2025-08" db="UniProtKB">
        <authorList>
            <consortium name="Ensembl"/>
        </authorList>
    </citation>
    <scope>IDENTIFICATION</scope>
</reference>
<dbReference type="Pfam" id="PF05010">
    <property type="entry name" value="TACC_C"/>
    <property type="match status" value="1"/>
</dbReference>
<dbReference type="Proteomes" id="UP000694620">
    <property type="component" value="Chromosome 5"/>
</dbReference>
<evidence type="ECO:0000256" key="6">
    <source>
        <dbReference type="ARBA" id="ARBA00023212"/>
    </source>
</evidence>
<dbReference type="GO" id="GO:0007052">
    <property type="term" value="P:mitotic spindle organization"/>
    <property type="evidence" value="ECO:0007669"/>
    <property type="project" value="InterPro"/>
</dbReference>
<dbReference type="RefSeq" id="XP_028657440.1">
    <property type="nucleotide sequence ID" value="XM_028801607.2"/>
</dbReference>
<evidence type="ECO:0000259" key="9">
    <source>
        <dbReference type="Pfam" id="PF05010"/>
    </source>
</evidence>
<keyword evidence="4" id="KW-0597">Phosphoprotein</keyword>
<evidence type="ECO:0000256" key="3">
    <source>
        <dbReference type="ARBA" id="ARBA00022490"/>
    </source>
</evidence>
<dbReference type="PANTHER" id="PTHR13924:SF4">
    <property type="entry name" value="TRANSFORMING ACIDIC COILED-COIL-CONTAINING PROTEIN 3"/>
    <property type="match status" value="1"/>
</dbReference>
<dbReference type="InterPro" id="IPR039915">
    <property type="entry name" value="TACC"/>
</dbReference>
<evidence type="ECO:0000256" key="4">
    <source>
        <dbReference type="ARBA" id="ARBA00022553"/>
    </source>
</evidence>
<dbReference type="GeneID" id="114651712"/>
<reference evidence="10" key="3">
    <citation type="submission" date="2025-09" db="UniProtKB">
        <authorList>
            <consortium name="Ensembl"/>
        </authorList>
    </citation>
    <scope>IDENTIFICATION</scope>
</reference>
<evidence type="ECO:0000256" key="5">
    <source>
        <dbReference type="ARBA" id="ARBA00023054"/>
    </source>
</evidence>
<dbReference type="AlphaFoldDB" id="A0A8C4TDC0"/>
<dbReference type="InterPro" id="IPR057663">
    <property type="entry name" value="TACC3_Aurora-A_bind"/>
</dbReference>